<dbReference type="Gene3D" id="3.90.1300.10">
    <property type="entry name" value="Amidase signature (AS) domain"/>
    <property type="match status" value="1"/>
</dbReference>
<dbReference type="PROSITE" id="PS00571">
    <property type="entry name" value="AMIDASES"/>
    <property type="match status" value="1"/>
</dbReference>
<dbReference type="GO" id="GO:0004040">
    <property type="term" value="F:amidase activity"/>
    <property type="evidence" value="ECO:0007669"/>
    <property type="project" value="UniProtKB-EC"/>
</dbReference>
<feature type="binding site" evidence="6">
    <location>
        <begin position="229"/>
        <end position="232"/>
    </location>
    <ligand>
        <name>substrate</name>
    </ligand>
</feature>
<dbReference type="EMBL" id="JAPEVB010000005">
    <property type="protein sequence ID" value="KAJ4387472.1"/>
    <property type="molecule type" value="Genomic_DNA"/>
</dbReference>
<dbReference type="AlphaFoldDB" id="A0A9W8YLA5"/>
<dbReference type="Proteomes" id="UP001140453">
    <property type="component" value="Unassembled WGS sequence"/>
</dbReference>
<dbReference type="PANTHER" id="PTHR46072:SF4">
    <property type="entry name" value="AMIDASE C550.07-RELATED"/>
    <property type="match status" value="1"/>
</dbReference>
<feature type="active site" description="Acyl-ester intermediate" evidence="5">
    <location>
        <position position="232"/>
    </location>
</feature>
<dbReference type="PANTHER" id="PTHR46072">
    <property type="entry name" value="AMIDASE-RELATED-RELATED"/>
    <property type="match status" value="1"/>
</dbReference>
<dbReference type="InterPro" id="IPR020556">
    <property type="entry name" value="Amidase_CS"/>
</dbReference>
<evidence type="ECO:0000259" key="7">
    <source>
        <dbReference type="Pfam" id="PF01425"/>
    </source>
</evidence>
<dbReference type="PIRSF" id="PIRSF001221">
    <property type="entry name" value="Amidase_fungi"/>
    <property type="match status" value="1"/>
</dbReference>
<dbReference type="Pfam" id="PF01425">
    <property type="entry name" value="Amidase"/>
    <property type="match status" value="1"/>
</dbReference>
<organism evidence="8 9">
    <name type="scientific">Gnomoniopsis smithogilvyi</name>
    <dbReference type="NCBI Taxonomy" id="1191159"/>
    <lineage>
        <taxon>Eukaryota</taxon>
        <taxon>Fungi</taxon>
        <taxon>Dikarya</taxon>
        <taxon>Ascomycota</taxon>
        <taxon>Pezizomycotina</taxon>
        <taxon>Sordariomycetes</taxon>
        <taxon>Sordariomycetidae</taxon>
        <taxon>Diaporthales</taxon>
        <taxon>Gnomoniaceae</taxon>
        <taxon>Gnomoniopsis</taxon>
    </lineage>
</organism>
<evidence type="ECO:0000256" key="4">
    <source>
        <dbReference type="ARBA" id="ARBA00022801"/>
    </source>
</evidence>
<comment type="similarity">
    <text evidence="2">Belongs to the amidase family.</text>
</comment>
<evidence type="ECO:0000256" key="6">
    <source>
        <dbReference type="PIRSR" id="PIRSR001221-2"/>
    </source>
</evidence>
<dbReference type="InterPro" id="IPR023631">
    <property type="entry name" value="Amidase_dom"/>
</dbReference>
<protein>
    <recommendedName>
        <fullName evidence="3">amidase</fullName>
        <ecNumber evidence="3">3.5.1.4</ecNumber>
    </recommendedName>
</protein>
<evidence type="ECO:0000256" key="1">
    <source>
        <dbReference type="ARBA" id="ARBA00001311"/>
    </source>
</evidence>
<dbReference type="OrthoDB" id="6428749at2759"/>
<proteinExistence type="inferred from homology"/>
<feature type="binding site" evidence="6">
    <location>
        <position position="208"/>
    </location>
    <ligand>
        <name>substrate</name>
    </ligand>
</feature>
<comment type="catalytic activity">
    <reaction evidence="1">
        <text>a monocarboxylic acid amide + H2O = a monocarboxylate + NH4(+)</text>
        <dbReference type="Rhea" id="RHEA:12020"/>
        <dbReference type="ChEBI" id="CHEBI:15377"/>
        <dbReference type="ChEBI" id="CHEBI:28938"/>
        <dbReference type="ChEBI" id="CHEBI:35757"/>
        <dbReference type="ChEBI" id="CHEBI:83628"/>
        <dbReference type="EC" id="3.5.1.4"/>
    </reaction>
</comment>
<keyword evidence="4" id="KW-0378">Hydrolase</keyword>
<gene>
    <name evidence="8" type="ORF">N0V93_008064</name>
</gene>
<name>A0A9W8YLA5_9PEZI</name>
<dbReference type="EC" id="3.5.1.4" evidence="3"/>
<comment type="caution">
    <text evidence="8">The sequence shown here is derived from an EMBL/GenBank/DDBJ whole genome shotgun (WGS) entry which is preliminary data.</text>
</comment>
<sequence>MKWWARHIKVCLDNREESIPKQWLLPEDKLPGKDQQNVLDVPAASGILTEEEIKITKQDVKQLLAAYQAGTWTVRQVVTAFLKQSVIVHQLTNFATEFLATEALARADELDAHFAATKTLVGPLHGIPMSVKEQLSLANHINTSGFASLITAPPPAEDAHLVQLFRRAGAVFHVRTNIPQSLMHLDCSNNIYGTTLNPRNLRLSPGGSSGGEGVSLGARCAVLGIGTDIGGSVRVPAAFNECYGLRPTALRVPVLGHTGVNGGQESIRGVAGPLATSVEDLELWMKTVLDQEPWEYETSLMPVPWRTDVKLAQFTVGVMWDDGIVKPHPPMLRALKTAAAKLRAAGVNVVDWEPHDHQRGWDIVAPLYFPDAGQRWLSAFSATGEPVLPLTQHAFDFARKTGKVPLSIADNWDLNYARETYRREHHLLMKARGVDFILCPTYPGAGVLQGGAKYWNYSAIWNILDLPGAVVPSGLKCDKTVDVRDEGYEARNEQDEEEWKAYDPELFDGFPIALQLVGKRFRDEDVLAAAKVLDTALKSDK</sequence>
<reference evidence="8" key="1">
    <citation type="submission" date="2022-10" db="EMBL/GenBank/DDBJ databases">
        <title>Tapping the CABI collections for fungal endophytes: first genome assemblies for Collariella, Neodidymelliopsis, Ascochyta clinopodiicola, Didymella pomorum, Didymosphaeria variabile, Neocosmospora piperis and Neocucurbitaria cava.</title>
        <authorList>
            <person name="Hill R."/>
        </authorList>
    </citation>
    <scope>NUCLEOTIDE SEQUENCE</scope>
    <source>
        <strain evidence="8">IMI 355082</strain>
    </source>
</reference>
<feature type="active site" description="Charge relay system" evidence="5">
    <location>
        <position position="132"/>
    </location>
</feature>
<evidence type="ECO:0000256" key="5">
    <source>
        <dbReference type="PIRSR" id="PIRSR001221-1"/>
    </source>
</evidence>
<feature type="binding site" evidence="6">
    <location>
        <position position="182"/>
    </location>
    <ligand>
        <name>substrate</name>
    </ligand>
</feature>
<feature type="active site" description="Charge relay system" evidence="5">
    <location>
        <position position="208"/>
    </location>
</feature>
<keyword evidence="9" id="KW-1185">Reference proteome</keyword>
<feature type="domain" description="Amidase" evidence="7">
    <location>
        <begin position="77"/>
        <end position="527"/>
    </location>
</feature>
<evidence type="ECO:0000256" key="2">
    <source>
        <dbReference type="ARBA" id="ARBA00009199"/>
    </source>
</evidence>
<evidence type="ECO:0000313" key="8">
    <source>
        <dbReference type="EMBL" id="KAJ4387472.1"/>
    </source>
</evidence>
<evidence type="ECO:0000313" key="9">
    <source>
        <dbReference type="Proteomes" id="UP001140453"/>
    </source>
</evidence>
<dbReference type="InterPro" id="IPR036928">
    <property type="entry name" value="AS_sf"/>
</dbReference>
<evidence type="ECO:0000256" key="3">
    <source>
        <dbReference type="ARBA" id="ARBA00012922"/>
    </source>
</evidence>
<accession>A0A9W8YLA5</accession>
<dbReference type="SUPFAM" id="SSF75304">
    <property type="entry name" value="Amidase signature (AS) enzymes"/>
    <property type="match status" value="1"/>
</dbReference>